<evidence type="ECO:0008006" key="4">
    <source>
        <dbReference type="Google" id="ProtNLM"/>
    </source>
</evidence>
<evidence type="ECO:0000256" key="1">
    <source>
        <dbReference type="SAM" id="Phobius"/>
    </source>
</evidence>
<dbReference type="EMBL" id="SJPP01000001">
    <property type="protein sequence ID" value="TWU14190.1"/>
    <property type="molecule type" value="Genomic_DNA"/>
</dbReference>
<dbReference type="OrthoDB" id="281365at2"/>
<keyword evidence="1" id="KW-1133">Transmembrane helix</keyword>
<reference evidence="2 3" key="1">
    <citation type="submission" date="2019-02" db="EMBL/GenBank/DDBJ databases">
        <title>Deep-cultivation of Planctomycetes and their phenomic and genomic characterization uncovers novel biology.</title>
        <authorList>
            <person name="Wiegand S."/>
            <person name="Jogler M."/>
            <person name="Boedeker C."/>
            <person name="Pinto D."/>
            <person name="Vollmers J."/>
            <person name="Rivas-Marin E."/>
            <person name="Kohn T."/>
            <person name="Peeters S.H."/>
            <person name="Heuer A."/>
            <person name="Rast P."/>
            <person name="Oberbeckmann S."/>
            <person name="Bunk B."/>
            <person name="Jeske O."/>
            <person name="Meyerdierks A."/>
            <person name="Storesund J.E."/>
            <person name="Kallscheuer N."/>
            <person name="Luecker S."/>
            <person name="Lage O.M."/>
            <person name="Pohl T."/>
            <person name="Merkel B.J."/>
            <person name="Hornburger P."/>
            <person name="Mueller R.-W."/>
            <person name="Bruemmer F."/>
            <person name="Labrenz M."/>
            <person name="Spormann A.M."/>
            <person name="Op Den Camp H."/>
            <person name="Overmann J."/>
            <person name="Amann R."/>
            <person name="Jetten M.S.M."/>
            <person name="Mascher T."/>
            <person name="Medema M.H."/>
            <person name="Devos D.P."/>
            <person name="Kaster A.-K."/>
            <person name="Ovreas L."/>
            <person name="Rohde M."/>
            <person name="Galperin M.Y."/>
            <person name="Jogler C."/>
        </authorList>
    </citation>
    <scope>NUCLEOTIDE SEQUENCE [LARGE SCALE GENOMIC DNA]</scope>
    <source>
        <strain evidence="2 3">CA54</strain>
    </source>
</reference>
<evidence type="ECO:0000313" key="3">
    <source>
        <dbReference type="Proteomes" id="UP000320735"/>
    </source>
</evidence>
<name>A0A5C6BPP5_9PLAN</name>
<proteinExistence type="predicted"/>
<keyword evidence="3" id="KW-1185">Reference proteome</keyword>
<keyword evidence="1" id="KW-0472">Membrane</keyword>
<evidence type="ECO:0000313" key="2">
    <source>
        <dbReference type="EMBL" id="TWU14190.1"/>
    </source>
</evidence>
<protein>
    <recommendedName>
        <fullName evidence="4">AsmA family protein</fullName>
    </recommendedName>
</protein>
<organism evidence="2 3">
    <name type="scientific">Symmachiella macrocystis</name>
    <dbReference type="NCBI Taxonomy" id="2527985"/>
    <lineage>
        <taxon>Bacteria</taxon>
        <taxon>Pseudomonadati</taxon>
        <taxon>Planctomycetota</taxon>
        <taxon>Planctomycetia</taxon>
        <taxon>Planctomycetales</taxon>
        <taxon>Planctomycetaceae</taxon>
        <taxon>Symmachiella</taxon>
    </lineage>
</organism>
<comment type="caution">
    <text evidence="2">The sequence shown here is derived from an EMBL/GenBank/DDBJ whole genome shotgun (WGS) entry which is preliminary data.</text>
</comment>
<sequence>MNEETPKPKRRWLRIGLAVVGVVVLVIACLPTIVANTPLRNTLVNRAIDDPRLQASVGSASFGWTSSASLNQMRVVRDDDRMLVTIDRVQVERSLLGLLLALPDIGGIEIEQPRLEFTLREGSQELPLDDLADAVKDRDPPESTFVAAVRKAGIVVSTIDADEPVVDVDDVTLTLRLRQSESGRELVIDPAVVLDHQSLTPELCDRGLHLVAPVLADAASVEGEVSVEIEEFLLPVEQTESAEADDRMRITGSVALHHVRSNLRNPILVEITKLVAGLLNKPPPETIRVLENSRVHFHVGKEGVYHEGMAFVLPDISEELEIRTSGLVGVDRQLDLKIEVALPSQMTVGIPVLEKLTQRPLTLVVHGTLDAPIVGFAKGQDILDELAGRLNGEDQTLEEPKPIGNSVIELVGGLTEKKDDGVKKIDVESTAKDVINIIRSAREAKKRNKNKNK</sequence>
<feature type="transmembrane region" description="Helical" evidence="1">
    <location>
        <begin position="12"/>
        <end position="34"/>
    </location>
</feature>
<keyword evidence="1" id="KW-0812">Transmembrane</keyword>
<dbReference type="AlphaFoldDB" id="A0A5C6BPP5"/>
<accession>A0A5C6BPP5</accession>
<dbReference type="Proteomes" id="UP000320735">
    <property type="component" value="Unassembled WGS sequence"/>
</dbReference>
<dbReference type="RefSeq" id="WP_146371411.1">
    <property type="nucleotide sequence ID" value="NZ_SJPP01000001.1"/>
</dbReference>
<dbReference type="PROSITE" id="PS51257">
    <property type="entry name" value="PROKAR_LIPOPROTEIN"/>
    <property type="match status" value="1"/>
</dbReference>
<gene>
    <name evidence="2" type="ORF">CA54_30330</name>
</gene>